<dbReference type="Gene3D" id="1.20.1730.10">
    <property type="entry name" value="Sodium/glucose cotransporter"/>
    <property type="match status" value="1"/>
</dbReference>
<dbReference type="InterPro" id="IPR050277">
    <property type="entry name" value="Sodium:Solute_Symporter"/>
</dbReference>
<keyword evidence="9 14" id="KW-0406">Ion transport</keyword>
<keyword evidence="7 14" id="KW-1133">Transmembrane helix</keyword>
<dbReference type="Pfam" id="PF00474">
    <property type="entry name" value="SSF"/>
    <property type="match status" value="1"/>
</dbReference>
<evidence type="ECO:0000256" key="10">
    <source>
        <dbReference type="ARBA" id="ARBA00023136"/>
    </source>
</evidence>
<evidence type="ECO:0000256" key="3">
    <source>
        <dbReference type="ARBA" id="ARBA00022448"/>
    </source>
</evidence>
<dbReference type="InterPro" id="IPR011851">
    <property type="entry name" value="Na/Pro_symporter"/>
</dbReference>
<evidence type="ECO:0000256" key="5">
    <source>
        <dbReference type="ARBA" id="ARBA00022692"/>
    </source>
</evidence>
<keyword evidence="5 14" id="KW-0812">Transmembrane</keyword>
<feature type="transmembrane region" description="Helical" evidence="14">
    <location>
        <begin position="161"/>
        <end position="185"/>
    </location>
</feature>
<dbReference type="GO" id="GO:0005298">
    <property type="term" value="F:proline:sodium symporter activity"/>
    <property type="evidence" value="ECO:0007669"/>
    <property type="project" value="UniProtKB-UniRule"/>
</dbReference>
<keyword evidence="14" id="KW-0029">Amino-acid transport</keyword>
<dbReference type="PaxDb" id="166486-ERS852572_00323"/>
<evidence type="ECO:0000313" key="16">
    <source>
        <dbReference type="Proteomes" id="UP000095350"/>
    </source>
</evidence>
<comment type="catalytic activity">
    <reaction evidence="12">
        <text>L-proline(in) + Na(+)(in) = L-proline(out) + Na(+)(out)</text>
        <dbReference type="Rhea" id="RHEA:28967"/>
        <dbReference type="ChEBI" id="CHEBI:29101"/>
        <dbReference type="ChEBI" id="CHEBI:60039"/>
    </reaction>
</comment>
<dbReference type="CDD" id="cd11475">
    <property type="entry name" value="SLC5sbd_PutP"/>
    <property type="match status" value="1"/>
</dbReference>
<keyword evidence="10 14" id="KW-0472">Membrane</keyword>
<evidence type="ECO:0000256" key="2">
    <source>
        <dbReference type="ARBA" id="ARBA00006434"/>
    </source>
</evidence>
<evidence type="ECO:0000256" key="6">
    <source>
        <dbReference type="ARBA" id="ARBA00022847"/>
    </source>
</evidence>
<dbReference type="GO" id="GO:0005886">
    <property type="term" value="C:plasma membrane"/>
    <property type="evidence" value="ECO:0007669"/>
    <property type="project" value="UniProtKB-SubCell"/>
</dbReference>
<dbReference type="OrthoDB" id="9810181at2"/>
<keyword evidence="3 14" id="KW-0813">Transport</keyword>
<dbReference type="Proteomes" id="UP000095350">
    <property type="component" value="Unassembled WGS sequence"/>
</dbReference>
<evidence type="ECO:0000256" key="7">
    <source>
        <dbReference type="ARBA" id="ARBA00022989"/>
    </source>
</evidence>
<dbReference type="GO" id="GO:0015824">
    <property type="term" value="P:proline transport"/>
    <property type="evidence" value="ECO:0007669"/>
    <property type="project" value="UniProtKB-UniRule"/>
</dbReference>
<dbReference type="InterPro" id="IPR018212">
    <property type="entry name" value="Na/solute_symporter_CS"/>
</dbReference>
<keyword evidence="4 14" id="KW-1003">Cell membrane</keyword>
<comment type="function">
    <text evidence="14">Catalyzes the sodium-dependent uptake of extracellular L-proline.</text>
</comment>
<evidence type="ECO:0000313" key="15">
    <source>
        <dbReference type="EMBL" id="CUM75631.1"/>
    </source>
</evidence>
<feature type="transmembrane region" description="Helical" evidence="14">
    <location>
        <begin position="126"/>
        <end position="149"/>
    </location>
</feature>
<dbReference type="STRING" id="166486.ERS852572_00323"/>
<feature type="transmembrane region" description="Helical" evidence="14">
    <location>
        <begin position="476"/>
        <end position="495"/>
    </location>
</feature>
<feature type="transmembrane region" description="Helical" evidence="14">
    <location>
        <begin position="77"/>
        <end position="95"/>
    </location>
</feature>
<dbReference type="AlphaFoldDB" id="A0A173RCN7"/>
<dbReference type="PROSITE" id="PS50283">
    <property type="entry name" value="NA_SOLUT_SYMP_3"/>
    <property type="match status" value="1"/>
</dbReference>
<evidence type="ECO:0000256" key="11">
    <source>
        <dbReference type="ARBA" id="ARBA00023201"/>
    </source>
</evidence>
<evidence type="ECO:0000256" key="8">
    <source>
        <dbReference type="ARBA" id="ARBA00023053"/>
    </source>
</evidence>
<keyword evidence="6 14" id="KW-0769">Symport</keyword>
<feature type="transmembrane region" description="Helical" evidence="14">
    <location>
        <begin position="197"/>
        <end position="219"/>
    </location>
</feature>
<reference evidence="15 16" key="1">
    <citation type="submission" date="2015-09" db="EMBL/GenBank/DDBJ databases">
        <authorList>
            <consortium name="Pathogen Informatics"/>
        </authorList>
    </citation>
    <scope>NUCLEOTIDE SEQUENCE [LARGE SCALE GENOMIC DNA]</scope>
    <source>
        <strain evidence="15 16">2789STDY5834960</strain>
    </source>
</reference>
<gene>
    <name evidence="15" type="primary">putP</name>
    <name evidence="15" type="ORF">ERS852572_00323</name>
</gene>
<dbReference type="InterPro" id="IPR038377">
    <property type="entry name" value="Na/Glc_symporter_sf"/>
</dbReference>
<comment type="subcellular location">
    <subcellularLocation>
        <location evidence="1 14">Cell membrane</location>
        <topology evidence="1 14">Multi-pass membrane protein</topology>
    </subcellularLocation>
</comment>
<dbReference type="PANTHER" id="PTHR48086">
    <property type="entry name" value="SODIUM/PROLINE SYMPORTER-RELATED"/>
    <property type="match status" value="1"/>
</dbReference>
<evidence type="ECO:0000256" key="14">
    <source>
        <dbReference type="RuleBase" id="RU366012"/>
    </source>
</evidence>
<evidence type="ECO:0000256" key="9">
    <source>
        <dbReference type="ARBA" id="ARBA00023065"/>
    </source>
</evidence>
<keyword evidence="11 14" id="KW-0739">Sodium transport</keyword>
<feature type="transmembrane region" description="Helical" evidence="14">
    <location>
        <begin position="325"/>
        <end position="352"/>
    </location>
</feature>
<feature type="transmembrane region" description="Helical" evidence="14">
    <location>
        <begin position="389"/>
        <end position="406"/>
    </location>
</feature>
<feature type="transmembrane region" description="Helical" evidence="14">
    <location>
        <begin position="418"/>
        <end position="438"/>
    </location>
</feature>
<dbReference type="GO" id="GO:0031402">
    <property type="term" value="F:sodium ion binding"/>
    <property type="evidence" value="ECO:0007669"/>
    <property type="project" value="UniProtKB-UniRule"/>
</dbReference>
<dbReference type="PANTHER" id="PTHR48086:SF3">
    <property type="entry name" value="SODIUM_PROLINE SYMPORTER"/>
    <property type="match status" value="1"/>
</dbReference>
<evidence type="ECO:0000256" key="12">
    <source>
        <dbReference type="ARBA" id="ARBA00033708"/>
    </source>
</evidence>
<dbReference type="InterPro" id="IPR001734">
    <property type="entry name" value="Na/solute_symporter"/>
</dbReference>
<evidence type="ECO:0000256" key="13">
    <source>
        <dbReference type="RuleBase" id="RU362091"/>
    </source>
</evidence>
<evidence type="ECO:0000256" key="4">
    <source>
        <dbReference type="ARBA" id="ARBA00022475"/>
    </source>
</evidence>
<name>A0A173RCN7_9FIRM</name>
<accession>A0A173RCN7</accession>
<keyword evidence="8 14" id="KW-0915">Sodium</keyword>
<feature type="transmembrane region" description="Helical" evidence="14">
    <location>
        <begin position="6"/>
        <end position="26"/>
    </location>
</feature>
<dbReference type="PROSITE" id="PS00456">
    <property type="entry name" value="NA_SOLUT_SYMP_1"/>
    <property type="match status" value="1"/>
</dbReference>
<feature type="transmembrane region" description="Helical" evidence="14">
    <location>
        <begin position="284"/>
        <end position="305"/>
    </location>
</feature>
<dbReference type="PROSITE" id="PS00457">
    <property type="entry name" value="NA_SOLUT_SYMP_2"/>
    <property type="match status" value="1"/>
</dbReference>
<feature type="transmembrane region" description="Helical" evidence="14">
    <location>
        <begin position="445"/>
        <end position="464"/>
    </location>
</feature>
<proteinExistence type="inferred from homology"/>
<dbReference type="RefSeq" id="WP_055193143.1">
    <property type="nucleotide sequence ID" value="NZ_CABIYH010000002.1"/>
</dbReference>
<sequence>MTGQTIGLLLVMIIYLILMVGIGVLYSKKNNDVSDFYLGGRKLGPIVTAMSAEASDMSSWLLMGLPGVAYLSGCAEAGWTAIGLAIGTYLNWLIVAKRLRRYTHKANNSITLPAFFENRYRDKSHALMAISAIMIVIFFVPYTASGFAACGKLFSTLFGVSYLPAMIISAIVIVLYTTLGGFLAASMTDLIQSIIMTIALFIVVIFGIHTAGGFDAVIANAKSMNGYLSLFSSYDPAAGASVPYKSLTIASTLAWGLGYFGMPHILLRFMGIEDENKLKTSRRIASVWVVISMFVAIFIGIIGSAMTKAGALALFENSAQSEILIVRTAVLLSNHGVLSVIMAGLILAGILASTMSTSDSQLLAASSCVSQNLFCDCMGLKLSKKSSMLMARLTVVVIAIIGVFIARNPNSSVFRIVSFAWAGFGATFGAVMLFSLFWKRTNRNGALAGMIVGGVMVFIWKYLIAPLGGLFGIYELLPAFLCSAAAIVVVSLLTAPPSQEIVDEFESV</sequence>
<comment type="similarity">
    <text evidence="2 13">Belongs to the sodium:solute symporter (SSF) (TC 2.A.21) family.</text>
</comment>
<dbReference type="EMBL" id="CYXZ01000002">
    <property type="protein sequence ID" value="CUM75631.1"/>
    <property type="molecule type" value="Genomic_DNA"/>
</dbReference>
<protein>
    <recommendedName>
        <fullName evidence="14">Sodium/proline symporter</fullName>
    </recommendedName>
    <alternativeName>
        <fullName evidence="14">Proline permease</fullName>
    </alternativeName>
</protein>
<feature type="transmembrane region" description="Helical" evidence="14">
    <location>
        <begin position="253"/>
        <end position="272"/>
    </location>
</feature>
<organism evidence="15 16">
    <name type="scientific">Roseburia intestinalis</name>
    <dbReference type="NCBI Taxonomy" id="166486"/>
    <lineage>
        <taxon>Bacteria</taxon>
        <taxon>Bacillati</taxon>
        <taxon>Bacillota</taxon>
        <taxon>Clostridia</taxon>
        <taxon>Lachnospirales</taxon>
        <taxon>Lachnospiraceae</taxon>
        <taxon>Roseburia</taxon>
    </lineage>
</organism>
<dbReference type="NCBIfam" id="TIGR00813">
    <property type="entry name" value="sss"/>
    <property type="match status" value="1"/>
</dbReference>
<evidence type="ECO:0000256" key="1">
    <source>
        <dbReference type="ARBA" id="ARBA00004651"/>
    </source>
</evidence>